<organism evidence="2 3">
    <name type="scientific">Crassostrea virginica</name>
    <name type="common">Eastern oyster</name>
    <dbReference type="NCBI Taxonomy" id="6565"/>
    <lineage>
        <taxon>Eukaryota</taxon>
        <taxon>Metazoa</taxon>
        <taxon>Spiralia</taxon>
        <taxon>Lophotrochozoa</taxon>
        <taxon>Mollusca</taxon>
        <taxon>Bivalvia</taxon>
        <taxon>Autobranchia</taxon>
        <taxon>Pteriomorphia</taxon>
        <taxon>Ostreida</taxon>
        <taxon>Ostreoidea</taxon>
        <taxon>Ostreidae</taxon>
        <taxon>Crassostrea</taxon>
    </lineage>
</organism>
<name>A0A8B8DGP5_CRAVI</name>
<protein>
    <submittedName>
        <fullName evidence="3">Uncharacterized protein K04H4.2-like</fullName>
    </submittedName>
</protein>
<evidence type="ECO:0000256" key="1">
    <source>
        <dbReference type="SAM" id="SignalP"/>
    </source>
</evidence>
<dbReference type="PANTHER" id="PTHR36519:SF9">
    <property type="entry name" value="EB DOMAIN-CONTAINING PROTEIN-RELATED"/>
    <property type="match status" value="1"/>
</dbReference>
<dbReference type="GeneID" id="111126488"/>
<feature type="signal peptide" evidence="1">
    <location>
        <begin position="1"/>
        <end position="17"/>
    </location>
</feature>
<dbReference type="AlphaFoldDB" id="A0A8B8DGP5"/>
<keyword evidence="1" id="KW-0732">Signal</keyword>
<sequence length="138" mass="15923">MFLQFGVLLLWTFYVQGQVLDRCIFMYCGPGYTCYRGECIPLGDSATTPPTKTCNRYIACPEGYRCVNSQCVPKGNSEPVETCNPYLRPFCRPGYRCVNFKCVKIGGNTQEPYQCVDYQDCPRYHHCVRGRCKRILWP</sequence>
<dbReference type="Proteomes" id="UP000694844">
    <property type="component" value="Chromosome 3"/>
</dbReference>
<evidence type="ECO:0000313" key="2">
    <source>
        <dbReference type="Proteomes" id="UP000694844"/>
    </source>
</evidence>
<evidence type="ECO:0000313" key="3">
    <source>
        <dbReference type="RefSeq" id="XP_022326880.1"/>
    </source>
</evidence>
<dbReference type="PANTHER" id="PTHR36519">
    <property type="entry name" value="FIP (FUNGUS-INDUCED PROTEIN) RELATED-RELATED"/>
    <property type="match status" value="1"/>
</dbReference>
<keyword evidence="2" id="KW-1185">Reference proteome</keyword>
<feature type="chain" id="PRO_5034673710" evidence="1">
    <location>
        <begin position="18"/>
        <end position="138"/>
    </location>
</feature>
<dbReference type="RefSeq" id="XP_022326880.1">
    <property type="nucleotide sequence ID" value="XM_022471172.1"/>
</dbReference>
<gene>
    <name evidence="3" type="primary">LOC111126488</name>
</gene>
<accession>A0A8B8DGP5</accession>
<proteinExistence type="predicted"/>
<dbReference type="KEGG" id="cvn:111126488"/>
<reference evidence="3" key="1">
    <citation type="submission" date="2025-08" db="UniProtKB">
        <authorList>
            <consortium name="RefSeq"/>
        </authorList>
    </citation>
    <scope>IDENTIFICATION</scope>
    <source>
        <tissue evidence="3">Whole sample</tissue>
    </source>
</reference>